<dbReference type="Proteomes" id="UP000033115">
    <property type="component" value="Chromosome"/>
</dbReference>
<dbReference type="HOGENOM" id="CLU_2521779_0_0_9"/>
<evidence type="ECO:0000313" key="1">
    <source>
        <dbReference type="EMBL" id="AKA70181.1"/>
    </source>
</evidence>
<evidence type="ECO:0000313" key="2">
    <source>
        <dbReference type="Proteomes" id="UP000033115"/>
    </source>
</evidence>
<dbReference type="EMBL" id="CP009933">
    <property type="protein sequence ID" value="AKA70181.1"/>
    <property type="molecule type" value="Genomic_DNA"/>
</dbReference>
<dbReference type="AlphaFoldDB" id="A0A0E3GRE5"/>
<accession>A0A0E3GRE5</accession>
<name>A0A0E3GRE5_CLOSL</name>
<proteinExistence type="predicted"/>
<dbReference type="RefSeq" id="WP_029160970.1">
    <property type="nucleotide sequence ID" value="NZ_CP009933.1"/>
</dbReference>
<reference evidence="1 2" key="1">
    <citation type="journal article" date="2015" name="J. Biotechnol.">
        <title>Complete genome sequence of a malodorant-producing acetogen, Clostridium scatologenes ATCC 25775(T).</title>
        <authorList>
            <person name="Zhu Z."/>
            <person name="Guo T."/>
            <person name="Zheng H."/>
            <person name="Song T."/>
            <person name="Ouyang P."/>
            <person name="Xie J."/>
        </authorList>
    </citation>
    <scope>NUCLEOTIDE SEQUENCE [LARGE SCALE GENOMIC DNA]</scope>
    <source>
        <strain evidence="1 2">ATCC 25775</strain>
    </source>
</reference>
<dbReference type="KEGG" id="csq:CSCA_3056"/>
<gene>
    <name evidence="1" type="ORF">CSCA_3056</name>
</gene>
<protein>
    <submittedName>
        <fullName evidence="1">Uncharacterized protein</fullName>
    </submittedName>
</protein>
<organism evidence="1 2">
    <name type="scientific">Clostridium scatologenes</name>
    <dbReference type="NCBI Taxonomy" id="1548"/>
    <lineage>
        <taxon>Bacteria</taxon>
        <taxon>Bacillati</taxon>
        <taxon>Bacillota</taxon>
        <taxon>Clostridia</taxon>
        <taxon>Eubacteriales</taxon>
        <taxon>Clostridiaceae</taxon>
        <taxon>Clostridium</taxon>
    </lineage>
</organism>
<keyword evidence="2" id="KW-1185">Reference proteome</keyword>
<sequence>MLKEKVYEKMNILCNYKEQIIFENYEESIENNIEIHTVIVKMPTGNRFRIYKGIKYNSSISVEYFTIEEDMMGAMKNTLNLKVS</sequence>
<dbReference type="STRING" id="1548.CSCA_3056"/>